<gene>
    <name evidence="11" type="ORF">LMF89_13265</name>
</gene>
<name>A0ABS8HW03_9FIRM</name>
<proteinExistence type="predicted"/>
<dbReference type="SUPFAM" id="SSF52172">
    <property type="entry name" value="CheY-like"/>
    <property type="match status" value="1"/>
</dbReference>
<dbReference type="InterPro" id="IPR051552">
    <property type="entry name" value="HptR"/>
</dbReference>
<dbReference type="SUPFAM" id="SSF46689">
    <property type="entry name" value="Homeodomain-like"/>
    <property type="match status" value="2"/>
</dbReference>
<evidence type="ECO:0000256" key="6">
    <source>
        <dbReference type="ARBA" id="ARBA00023125"/>
    </source>
</evidence>
<evidence type="ECO:0000256" key="2">
    <source>
        <dbReference type="ARBA" id="ARBA00022490"/>
    </source>
</evidence>
<evidence type="ECO:0000313" key="11">
    <source>
        <dbReference type="EMBL" id="MCC5466322.1"/>
    </source>
</evidence>
<keyword evidence="5" id="KW-0805">Transcription regulation</keyword>
<keyword evidence="12" id="KW-1185">Reference proteome</keyword>
<evidence type="ECO:0000256" key="5">
    <source>
        <dbReference type="ARBA" id="ARBA00023015"/>
    </source>
</evidence>
<dbReference type="PANTHER" id="PTHR42713">
    <property type="entry name" value="HISTIDINE KINASE-RELATED"/>
    <property type="match status" value="1"/>
</dbReference>
<dbReference type="InterPro" id="IPR001789">
    <property type="entry name" value="Sig_transdc_resp-reg_receiver"/>
</dbReference>
<dbReference type="EMBL" id="JAJHJB010000017">
    <property type="protein sequence ID" value="MCC5466322.1"/>
    <property type="molecule type" value="Genomic_DNA"/>
</dbReference>
<dbReference type="InterPro" id="IPR018060">
    <property type="entry name" value="HTH_AraC"/>
</dbReference>
<dbReference type="Pfam" id="PF17853">
    <property type="entry name" value="GGDEF_2"/>
    <property type="match status" value="1"/>
</dbReference>
<evidence type="ECO:0000256" key="1">
    <source>
        <dbReference type="ARBA" id="ARBA00004496"/>
    </source>
</evidence>
<dbReference type="InterPro" id="IPR011006">
    <property type="entry name" value="CheY-like_superfamily"/>
</dbReference>
<keyword evidence="7" id="KW-0804">Transcription</keyword>
<evidence type="ECO:0000256" key="8">
    <source>
        <dbReference type="PROSITE-ProRule" id="PRU00169"/>
    </source>
</evidence>
<keyword evidence="6" id="KW-0238">DNA-binding</keyword>
<feature type="modified residue" description="4-aspartylphosphate" evidence="8">
    <location>
        <position position="55"/>
    </location>
</feature>
<evidence type="ECO:0000313" key="12">
    <source>
        <dbReference type="Proteomes" id="UP001165492"/>
    </source>
</evidence>
<dbReference type="CDD" id="cd17536">
    <property type="entry name" value="REC_YesN-like"/>
    <property type="match status" value="1"/>
</dbReference>
<dbReference type="PROSITE" id="PS01124">
    <property type="entry name" value="HTH_ARAC_FAMILY_2"/>
    <property type="match status" value="1"/>
</dbReference>
<dbReference type="Pfam" id="PF12833">
    <property type="entry name" value="HTH_18"/>
    <property type="match status" value="1"/>
</dbReference>
<dbReference type="InterPro" id="IPR009057">
    <property type="entry name" value="Homeodomain-like_sf"/>
</dbReference>
<comment type="subcellular location">
    <subcellularLocation>
        <location evidence="1">Cytoplasm</location>
    </subcellularLocation>
</comment>
<dbReference type="SMART" id="SM00342">
    <property type="entry name" value="HTH_ARAC"/>
    <property type="match status" value="1"/>
</dbReference>
<keyword evidence="3 8" id="KW-0597">Phosphoprotein</keyword>
<keyword evidence="4" id="KW-0902">Two-component regulatory system</keyword>
<dbReference type="Gene3D" id="1.10.10.60">
    <property type="entry name" value="Homeodomain-like"/>
    <property type="match status" value="2"/>
</dbReference>
<dbReference type="Pfam" id="PF00072">
    <property type="entry name" value="Response_reg"/>
    <property type="match status" value="1"/>
</dbReference>
<dbReference type="InterPro" id="IPR041522">
    <property type="entry name" value="CdaR_GGDEF"/>
</dbReference>
<keyword evidence="2" id="KW-0963">Cytoplasm</keyword>
<dbReference type="RefSeq" id="WP_229535486.1">
    <property type="nucleotide sequence ID" value="NZ_JAJHJB010000017.1"/>
</dbReference>
<evidence type="ECO:0000256" key="4">
    <source>
        <dbReference type="ARBA" id="ARBA00023012"/>
    </source>
</evidence>
<dbReference type="PANTHER" id="PTHR42713:SF3">
    <property type="entry name" value="TRANSCRIPTIONAL REGULATORY PROTEIN HPTR"/>
    <property type="match status" value="1"/>
</dbReference>
<comment type="caution">
    <text evidence="11">The sequence shown here is derived from an EMBL/GenBank/DDBJ whole genome shotgun (WGS) entry which is preliminary data.</text>
</comment>
<evidence type="ECO:0000256" key="3">
    <source>
        <dbReference type="ARBA" id="ARBA00022553"/>
    </source>
</evidence>
<sequence>MHRILIIDDDRIIRKGLAKTIPWEEYGFQLGGEAADGEQGLKLIEEFHPHIVISDIRMPFMDGLDMARIVKERYPMIKLILLTGYNDFIYAQQAIQIRAFDYLLKPVDKEILLEKVRKAAGEWDVENRAQQKISEAKPFFRKAFFKNLTECKENNKEELIQEARSLGIELTGQTFIVFLVKIDEYYKELVGTVEQPIEKREALRYCIFNICEELIFAEGKGGVVELEKDELILIYSSNETCEKAEENARALAEQIKNTVEKYLETTVTIALGGAYHGISNIESSYGEARSVFSYRHFIGKNRVFSMLDVGGRSSSYDKSVKISGQEIELVDKVKLGLVQDALHFVDDLESKMMQQSHISLYYVRLLAVQLIISLFRGAAEWAQEWEKTQQGNVSIYYSRINEMQTIQEITNLIKFVACDLAQFMTTQRESHRSGVIGEAAKYIEEHYEKQGLSLQEVAKHVHMNPVYLSTLFKQERNITFSDFLLQLRMKKAMELLRSNNMKTYEVADVVGYSSPEYFSVCFKKYTGVPPIEFKNKL</sequence>
<dbReference type="Proteomes" id="UP001165492">
    <property type="component" value="Unassembled WGS sequence"/>
</dbReference>
<accession>A0ABS8HW03</accession>
<organism evidence="11 12">
    <name type="scientific">Pelosinus baikalensis</name>
    <dbReference type="NCBI Taxonomy" id="2892015"/>
    <lineage>
        <taxon>Bacteria</taxon>
        <taxon>Bacillati</taxon>
        <taxon>Bacillota</taxon>
        <taxon>Negativicutes</taxon>
        <taxon>Selenomonadales</taxon>
        <taxon>Sporomusaceae</taxon>
        <taxon>Pelosinus</taxon>
    </lineage>
</organism>
<dbReference type="Gene3D" id="3.40.50.2300">
    <property type="match status" value="1"/>
</dbReference>
<evidence type="ECO:0000256" key="7">
    <source>
        <dbReference type="ARBA" id="ARBA00023163"/>
    </source>
</evidence>
<evidence type="ECO:0000259" key="9">
    <source>
        <dbReference type="PROSITE" id="PS01124"/>
    </source>
</evidence>
<dbReference type="SMART" id="SM00448">
    <property type="entry name" value="REC"/>
    <property type="match status" value="1"/>
</dbReference>
<reference evidence="11" key="1">
    <citation type="submission" date="2021-11" db="EMBL/GenBank/DDBJ databases">
        <title>Description of a new species Pelosinus isolated from the bottom sediments of Lake Baikal.</title>
        <authorList>
            <person name="Zakharyuk A."/>
        </authorList>
    </citation>
    <scope>NUCLEOTIDE SEQUENCE</scope>
    <source>
        <strain evidence="11">Bkl1</strain>
    </source>
</reference>
<dbReference type="PROSITE" id="PS50110">
    <property type="entry name" value="RESPONSE_REGULATORY"/>
    <property type="match status" value="1"/>
</dbReference>
<evidence type="ECO:0000259" key="10">
    <source>
        <dbReference type="PROSITE" id="PS50110"/>
    </source>
</evidence>
<feature type="domain" description="HTH araC/xylS-type" evidence="9">
    <location>
        <begin position="437"/>
        <end position="536"/>
    </location>
</feature>
<protein>
    <submittedName>
        <fullName evidence="11">Response regulator</fullName>
    </submittedName>
</protein>
<feature type="domain" description="Response regulatory" evidence="10">
    <location>
        <begin position="3"/>
        <end position="120"/>
    </location>
</feature>